<gene>
    <name evidence="1" type="ordered locus">B488_04550</name>
</gene>
<sequence length="311" mass="34476">MNVYQAYSKEQINSLNNLYVSPKTSRPTASEQKADPKSSNILREVVLEARLTANGKPIKRKVFWHVFSSILNTEGKLSLIATAEGGHTTFKLIPGNYFINASFGRSGITKKVHIPMTGNIEKQIFILKSGGLRLHGVSKNNKEIIDNQLTFSIYSLEPTLNKKPYLIMEKLKAGTIIRLNAGIYQIICQYGNYNAEVNSHIKVEAGKLIDVSIENRAAKITFKLVSEKGGEAIADTAWSIINSSGDTVAESVSAFPSIVLAEGEYVAIAHNKDKIYQREFLVEAGKNTEIELLLKEKRLNLKSITTTPEMD</sequence>
<proteinExistence type="predicted"/>
<dbReference type="AlphaFoldDB" id="L0EU11"/>
<dbReference type="PATRIC" id="fig|1215343.11.peg.465"/>
<organism evidence="1 2">
    <name type="scientific">Liberibacter crescens (strain BT-1)</name>
    <dbReference type="NCBI Taxonomy" id="1215343"/>
    <lineage>
        <taxon>Bacteria</taxon>
        <taxon>Pseudomonadati</taxon>
        <taxon>Pseudomonadota</taxon>
        <taxon>Alphaproteobacteria</taxon>
        <taxon>Hyphomicrobiales</taxon>
        <taxon>Rhizobiaceae</taxon>
        <taxon>Liberibacter</taxon>
    </lineage>
</organism>
<evidence type="ECO:0000313" key="1">
    <source>
        <dbReference type="EMBL" id="AGA64447.1"/>
    </source>
</evidence>
<reference evidence="1 2" key="1">
    <citation type="journal article" date="2012" name="Stand. Genomic Sci.">
        <title>Complete genome sequence of Liberibacter crescens BT-1.</title>
        <authorList>
            <person name="Leonard M.T."/>
            <person name="Fagen J.R."/>
            <person name="Davis-Richardson A.G."/>
            <person name="Davis M.J."/>
            <person name="Triplett E.W."/>
        </authorList>
    </citation>
    <scope>NUCLEOTIDE SEQUENCE [LARGE SCALE GENOMIC DNA]</scope>
    <source>
        <strain evidence="1 2">BT-1</strain>
    </source>
</reference>
<dbReference type="KEGG" id="lcc:B488_04550"/>
<dbReference type="STRING" id="1215343.B488_04550"/>
<keyword evidence="2" id="KW-1185">Reference proteome</keyword>
<evidence type="ECO:0000313" key="2">
    <source>
        <dbReference type="Proteomes" id="UP000010799"/>
    </source>
</evidence>
<name>L0EU11_LIBCB</name>
<accession>L0EU11</accession>
<dbReference type="RefSeq" id="WP_015272874.1">
    <property type="nucleotide sequence ID" value="NC_019907.1"/>
</dbReference>
<dbReference type="HOGENOM" id="CLU_058985_0_0_5"/>
<dbReference type="Proteomes" id="UP000010799">
    <property type="component" value="Chromosome"/>
</dbReference>
<dbReference type="eggNOG" id="ENOG502ZBP8">
    <property type="taxonomic scope" value="Bacteria"/>
</dbReference>
<protein>
    <submittedName>
        <fullName evidence="1">Uncharacterized protein</fullName>
    </submittedName>
</protein>
<dbReference type="EMBL" id="CP003789">
    <property type="protein sequence ID" value="AGA64447.1"/>
    <property type="molecule type" value="Genomic_DNA"/>
</dbReference>